<name>A0A0C3DY48_9AGAM</name>
<dbReference type="HOGENOM" id="CLU_687287_0_0_1"/>
<evidence type="ECO:0008006" key="3">
    <source>
        <dbReference type="Google" id="ProtNLM"/>
    </source>
</evidence>
<sequence>MRPVKSHKFLGVIIDEELRFKEQLASAVAKGTKYALACRRLAKPSLGIKNKFTCTLFNSVVIPKMLYGVNVWGAKMTASLGKRAGRKGQGKILERVLHTHAITTSGAMRTTATDTAVAHANLTPMPFTLHKISHQRNRHKSPLHFLVKAFGTHPKNTEEILPLRRSPKWTPNVTTLIADKKEDAIRDAERADEVTQIFTDRSGYQGGIGAAVVLRGRGKPERVLHFHLGSNKHYTVFNGEQIGMLLGIELLRKEHNVQSVYMGVDNQATILTTTSSHSSSSHSLTDMFTDSLNSILDKHDLPHLAIHWKAAEGDSSPVEQLPTSLRKRRTLAVLPYSKAALIQSFNAKLKAEIKADFTSTERGKCLWRLDPTMLSSKFAALATSPSTTTSRALRKLNHPHA</sequence>
<reference evidence="1 2" key="1">
    <citation type="submission" date="2014-04" db="EMBL/GenBank/DDBJ databases">
        <authorList>
            <consortium name="DOE Joint Genome Institute"/>
            <person name="Kuo A."/>
            <person name="Kohler A."/>
            <person name="Nagy L.G."/>
            <person name="Floudas D."/>
            <person name="Copeland A."/>
            <person name="Barry K.W."/>
            <person name="Cichocki N."/>
            <person name="Veneault-Fourrey C."/>
            <person name="LaButti K."/>
            <person name="Lindquist E.A."/>
            <person name="Lipzen A."/>
            <person name="Lundell T."/>
            <person name="Morin E."/>
            <person name="Murat C."/>
            <person name="Sun H."/>
            <person name="Tunlid A."/>
            <person name="Henrissat B."/>
            <person name="Grigoriev I.V."/>
            <person name="Hibbett D.S."/>
            <person name="Martin F."/>
            <person name="Nordberg H.P."/>
            <person name="Cantor M.N."/>
            <person name="Hua S.X."/>
        </authorList>
    </citation>
    <scope>NUCLEOTIDE SEQUENCE [LARGE SCALE GENOMIC DNA]</scope>
    <source>
        <strain evidence="1 2">Foug A</strain>
    </source>
</reference>
<dbReference type="Proteomes" id="UP000053989">
    <property type="component" value="Unassembled WGS sequence"/>
</dbReference>
<reference evidence="2" key="2">
    <citation type="submission" date="2015-01" db="EMBL/GenBank/DDBJ databases">
        <title>Evolutionary Origins and Diversification of the Mycorrhizal Mutualists.</title>
        <authorList>
            <consortium name="DOE Joint Genome Institute"/>
            <consortium name="Mycorrhizal Genomics Consortium"/>
            <person name="Kohler A."/>
            <person name="Kuo A."/>
            <person name="Nagy L.G."/>
            <person name="Floudas D."/>
            <person name="Copeland A."/>
            <person name="Barry K.W."/>
            <person name="Cichocki N."/>
            <person name="Veneault-Fourrey C."/>
            <person name="LaButti K."/>
            <person name="Lindquist E.A."/>
            <person name="Lipzen A."/>
            <person name="Lundell T."/>
            <person name="Morin E."/>
            <person name="Murat C."/>
            <person name="Riley R."/>
            <person name="Ohm R."/>
            <person name="Sun H."/>
            <person name="Tunlid A."/>
            <person name="Henrissat B."/>
            <person name="Grigoriev I.V."/>
            <person name="Hibbett D.S."/>
            <person name="Martin F."/>
        </authorList>
    </citation>
    <scope>NUCLEOTIDE SEQUENCE [LARGE SCALE GENOMIC DNA]</scope>
    <source>
        <strain evidence="2">Foug A</strain>
    </source>
</reference>
<evidence type="ECO:0000313" key="1">
    <source>
        <dbReference type="EMBL" id="KIM61084.1"/>
    </source>
</evidence>
<dbReference type="OrthoDB" id="3265969at2759"/>
<evidence type="ECO:0000313" key="2">
    <source>
        <dbReference type="Proteomes" id="UP000053989"/>
    </source>
</evidence>
<dbReference type="Gene3D" id="3.30.420.10">
    <property type="entry name" value="Ribonuclease H-like superfamily/Ribonuclease H"/>
    <property type="match status" value="1"/>
</dbReference>
<keyword evidence="2" id="KW-1185">Reference proteome</keyword>
<dbReference type="InParanoid" id="A0A0C3DY48"/>
<protein>
    <recommendedName>
        <fullName evidence="3">RNase H type-1 domain-containing protein</fullName>
    </recommendedName>
</protein>
<dbReference type="GO" id="GO:0003676">
    <property type="term" value="F:nucleic acid binding"/>
    <property type="evidence" value="ECO:0007669"/>
    <property type="project" value="InterPro"/>
</dbReference>
<gene>
    <name evidence="1" type="ORF">SCLCIDRAFT_26221</name>
</gene>
<dbReference type="EMBL" id="KN822056">
    <property type="protein sequence ID" value="KIM61084.1"/>
    <property type="molecule type" value="Genomic_DNA"/>
</dbReference>
<accession>A0A0C3DY48</accession>
<proteinExistence type="predicted"/>
<dbReference type="AlphaFoldDB" id="A0A0C3DY48"/>
<organism evidence="1 2">
    <name type="scientific">Scleroderma citrinum Foug A</name>
    <dbReference type="NCBI Taxonomy" id="1036808"/>
    <lineage>
        <taxon>Eukaryota</taxon>
        <taxon>Fungi</taxon>
        <taxon>Dikarya</taxon>
        <taxon>Basidiomycota</taxon>
        <taxon>Agaricomycotina</taxon>
        <taxon>Agaricomycetes</taxon>
        <taxon>Agaricomycetidae</taxon>
        <taxon>Boletales</taxon>
        <taxon>Sclerodermatineae</taxon>
        <taxon>Sclerodermataceae</taxon>
        <taxon>Scleroderma</taxon>
    </lineage>
</organism>
<dbReference type="STRING" id="1036808.A0A0C3DY48"/>
<dbReference type="InterPro" id="IPR036397">
    <property type="entry name" value="RNaseH_sf"/>
</dbReference>